<evidence type="ECO:0000313" key="9">
    <source>
        <dbReference type="EMBL" id="PWJ56180.1"/>
    </source>
</evidence>
<dbReference type="InterPro" id="IPR023753">
    <property type="entry name" value="FAD/NAD-binding_dom"/>
</dbReference>
<accession>A0A316AGW4</accession>
<dbReference type="Pfam" id="PF07992">
    <property type="entry name" value="Pyr_redox_2"/>
    <property type="match status" value="1"/>
</dbReference>
<dbReference type="Gene3D" id="3.50.50.60">
    <property type="entry name" value="FAD/NAD(P)-binding domain"/>
    <property type="match status" value="2"/>
</dbReference>
<evidence type="ECO:0000259" key="7">
    <source>
        <dbReference type="Pfam" id="PF02852"/>
    </source>
</evidence>
<name>A0A316AGW4_9ACTN</name>
<evidence type="ECO:0000256" key="1">
    <source>
        <dbReference type="ARBA" id="ARBA00001974"/>
    </source>
</evidence>
<protein>
    <submittedName>
        <fullName evidence="9">NADPH-dependent 2,4-dienoyl-CoA reductase/sulfur reductase-like enzyme</fullName>
    </submittedName>
</protein>
<keyword evidence="5" id="KW-0560">Oxidoreductase</keyword>
<sequence length="480" mass="49410">MAAGRSRVVVVGGDAAGMAAASQALQQARQRQPRGRELEVVAFERGSATSYSACGIPYWVGGLVGSREGLIARSPEEHRRRGIDLRMGTEVVGVDLAARTVTWRRVGDQDDDGPREGSDGFDQLVIATGAVPRRPDAPGFDAGPEAGVHGVQTLDDGSALIADLESGRVRRVVVVGGGYIGLEVAEACVLRGLHVTVVQRGATPLGTVDDDMGALIAEAVRGEGVHLVTGEEVCGLELAPASEGGRVRAVHTAGGLELPCDLVVMGLGVAPSVALAREAGVPLGESGAIAVDVAQRTRAEGVWAAGDCTEVRHRVSGRGVHVPLGTHANKQGRVAGINLGGGYATFPGVVGTAITKVCRVEIGRTGLSTEEATDAGFQVVTVAVDSTTTAGYMPGAEPVRVKLVADERSGRLLGGQVVGRSGAGKRIDALAICVWNEMTVEEVLSLDLAYAPPFAPVWDPVLIAARKAAQAVESACRSDG</sequence>
<dbReference type="PANTHER" id="PTHR43429:SF1">
    <property type="entry name" value="NAD(P)H SULFUR OXIDOREDUCTASE (COA-DEPENDENT)"/>
    <property type="match status" value="1"/>
</dbReference>
<dbReference type="PRINTS" id="PR00411">
    <property type="entry name" value="PNDRDTASEI"/>
</dbReference>
<dbReference type="PANTHER" id="PTHR43429">
    <property type="entry name" value="PYRIDINE NUCLEOTIDE-DISULFIDE OXIDOREDUCTASE DOMAIN-CONTAINING"/>
    <property type="match status" value="1"/>
</dbReference>
<dbReference type="Pfam" id="PF02852">
    <property type="entry name" value="Pyr_redox_dim"/>
    <property type="match status" value="1"/>
</dbReference>
<keyword evidence="6" id="KW-0676">Redox-active center</keyword>
<dbReference type="SUPFAM" id="SSF51905">
    <property type="entry name" value="FAD/NAD(P)-binding domain"/>
    <property type="match status" value="2"/>
</dbReference>
<dbReference type="PRINTS" id="PR00368">
    <property type="entry name" value="FADPNR"/>
</dbReference>
<dbReference type="InterPro" id="IPR004099">
    <property type="entry name" value="Pyr_nucl-diS_OxRdtase_dimer"/>
</dbReference>
<reference evidence="9 10" key="1">
    <citation type="submission" date="2018-03" db="EMBL/GenBank/DDBJ databases">
        <title>Genomic Encyclopedia of Archaeal and Bacterial Type Strains, Phase II (KMG-II): from individual species to whole genera.</title>
        <authorList>
            <person name="Goeker M."/>
        </authorList>
    </citation>
    <scope>NUCLEOTIDE SEQUENCE [LARGE SCALE GENOMIC DNA]</scope>
    <source>
        <strain evidence="9 10">DSM 44889</strain>
    </source>
</reference>
<dbReference type="OrthoDB" id="9802028at2"/>
<evidence type="ECO:0000256" key="5">
    <source>
        <dbReference type="ARBA" id="ARBA00023002"/>
    </source>
</evidence>
<evidence type="ECO:0000256" key="4">
    <source>
        <dbReference type="ARBA" id="ARBA00022827"/>
    </source>
</evidence>
<evidence type="ECO:0000313" key="10">
    <source>
        <dbReference type="Proteomes" id="UP000245469"/>
    </source>
</evidence>
<comment type="similarity">
    <text evidence="2">Belongs to the class-III pyridine nucleotide-disulfide oxidoreductase family.</text>
</comment>
<comment type="caution">
    <text evidence="9">The sequence shown here is derived from an EMBL/GenBank/DDBJ whole genome shotgun (WGS) entry which is preliminary data.</text>
</comment>
<evidence type="ECO:0000259" key="8">
    <source>
        <dbReference type="Pfam" id="PF07992"/>
    </source>
</evidence>
<keyword evidence="4" id="KW-0274">FAD</keyword>
<dbReference type="SUPFAM" id="SSF55424">
    <property type="entry name" value="FAD/NAD-linked reductases, dimerisation (C-terminal) domain"/>
    <property type="match status" value="1"/>
</dbReference>
<evidence type="ECO:0000256" key="2">
    <source>
        <dbReference type="ARBA" id="ARBA00009130"/>
    </source>
</evidence>
<dbReference type="Proteomes" id="UP000245469">
    <property type="component" value="Unassembled WGS sequence"/>
</dbReference>
<feature type="domain" description="Pyridine nucleotide-disulphide oxidoreductase dimerisation" evidence="7">
    <location>
        <begin position="353"/>
        <end position="456"/>
    </location>
</feature>
<keyword evidence="3" id="KW-0285">Flavoprotein</keyword>
<feature type="domain" description="FAD/NAD(P)-binding" evidence="8">
    <location>
        <begin position="7"/>
        <end position="316"/>
    </location>
</feature>
<dbReference type="EMBL" id="QGDQ01000001">
    <property type="protein sequence ID" value="PWJ56180.1"/>
    <property type="molecule type" value="Genomic_DNA"/>
</dbReference>
<organism evidence="9 10">
    <name type="scientific">Quadrisphaera granulorum</name>
    <dbReference type="NCBI Taxonomy" id="317664"/>
    <lineage>
        <taxon>Bacteria</taxon>
        <taxon>Bacillati</taxon>
        <taxon>Actinomycetota</taxon>
        <taxon>Actinomycetes</taxon>
        <taxon>Kineosporiales</taxon>
        <taxon>Kineosporiaceae</taxon>
        <taxon>Quadrisphaera</taxon>
    </lineage>
</organism>
<dbReference type="InterPro" id="IPR050260">
    <property type="entry name" value="FAD-bd_OxRdtase"/>
</dbReference>
<dbReference type="InterPro" id="IPR016156">
    <property type="entry name" value="FAD/NAD-linked_Rdtase_dimer_sf"/>
</dbReference>
<dbReference type="GO" id="GO:0016491">
    <property type="term" value="F:oxidoreductase activity"/>
    <property type="evidence" value="ECO:0007669"/>
    <property type="project" value="UniProtKB-KW"/>
</dbReference>
<dbReference type="AlphaFoldDB" id="A0A316AGW4"/>
<evidence type="ECO:0000256" key="3">
    <source>
        <dbReference type="ARBA" id="ARBA00022630"/>
    </source>
</evidence>
<comment type="cofactor">
    <cofactor evidence="1">
        <name>FAD</name>
        <dbReference type="ChEBI" id="CHEBI:57692"/>
    </cofactor>
</comment>
<keyword evidence="10" id="KW-1185">Reference proteome</keyword>
<proteinExistence type="inferred from homology"/>
<dbReference type="RefSeq" id="WP_109772385.1">
    <property type="nucleotide sequence ID" value="NZ_QGDQ01000001.1"/>
</dbReference>
<dbReference type="InterPro" id="IPR036188">
    <property type="entry name" value="FAD/NAD-bd_sf"/>
</dbReference>
<gene>
    <name evidence="9" type="ORF">BXY45_101155</name>
</gene>
<evidence type="ECO:0000256" key="6">
    <source>
        <dbReference type="ARBA" id="ARBA00023284"/>
    </source>
</evidence>